<organism evidence="3 4">
    <name type="scientific">Archangium violaceum Cb vi76</name>
    <dbReference type="NCBI Taxonomy" id="1406225"/>
    <lineage>
        <taxon>Bacteria</taxon>
        <taxon>Pseudomonadati</taxon>
        <taxon>Myxococcota</taxon>
        <taxon>Myxococcia</taxon>
        <taxon>Myxococcales</taxon>
        <taxon>Cystobacterineae</taxon>
        <taxon>Archangiaceae</taxon>
        <taxon>Archangium</taxon>
    </lineage>
</organism>
<evidence type="ECO:0000256" key="1">
    <source>
        <dbReference type="SAM" id="MobiDB-lite"/>
    </source>
</evidence>
<dbReference type="AlphaFoldDB" id="A0A084SIB0"/>
<dbReference type="InterPro" id="IPR028904">
    <property type="entry name" value="Tox-REase-5_dom"/>
</dbReference>
<dbReference type="Pfam" id="PF15648">
    <property type="entry name" value="Tox-REase-5"/>
    <property type="match status" value="1"/>
</dbReference>
<evidence type="ECO:0000313" key="4">
    <source>
        <dbReference type="Proteomes" id="UP000028547"/>
    </source>
</evidence>
<comment type="caution">
    <text evidence="3">The sequence shown here is derived from an EMBL/GenBank/DDBJ whole genome shotgun (WGS) entry which is preliminary data.</text>
</comment>
<evidence type="ECO:0000313" key="3">
    <source>
        <dbReference type="EMBL" id="KFA88195.1"/>
    </source>
</evidence>
<reference evidence="3 4" key="1">
    <citation type="submission" date="2014-07" db="EMBL/GenBank/DDBJ databases">
        <title>Draft Genome Sequence of Gephyronic Acid Producer, Cystobacter violaceus Strain Cb vi76.</title>
        <authorList>
            <person name="Stevens D.C."/>
            <person name="Young J."/>
            <person name="Carmichael R."/>
            <person name="Tan J."/>
            <person name="Taylor R.E."/>
        </authorList>
    </citation>
    <scope>NUCLEOTIDE SEQUENCE [LARGE SCALE GENOMIC DNA]</scope>
    <source>
        <strain evidence="3 4">Cb vi76</strain>
    </source>
</reference>
<gene>
    <name evidence="3" type="ORF">Q664_42795</name>
</gene>
<dbReference type="EMBL" id="JPMI01000301">
    <property type="protein sequence ID" value="KFA88195.1"/>
    <property type="molecule type" value="Genomic_DNA"/>
</dbReference>
<feature type="compositionally biased region" description="Basic and acidic residues" evidence="1">
    <location>
        <begin position="56"/>
        <end position="73"/>
    </location>
</feature>
<sequence>MGGLGADLPGLSLTARGELVLGEAVVAGTAGTVGVDLSAFSILHMAGKGRGGSGGTRDKAEKNSKKAPAREPGRWTYKKPTNESKRSQDYQEQVTGRPAWWVYMIGEVEFDGIKLGELLEAKGPGYCSFFEADGTPKPWYVASGGFKQLMEQAEKQSTLAQKLGMPVSWHVADAKVAEFLRETFKENKWKNITVHHTWPVQ</sequence>
<feature type="domain" description="Tox-REase-5" evidence="2">
    <location>
        <begin position="88"/>
        <end position="172"/>
    </location>
</feature>
<feature type="region of interest" description="Disordered" evidence="1">
    <location>
        <begin position="48"/>
        <end position="91"/>
    </location>
</feature>
<protein>
    <recommendedName>
        <fullName evidence="2">Tox-REase-5 domain-containing protein</fullName>
    </recommendedName>
</protein>
<evidence type="ECO:0000259" key="2">
    <source>
        <dbReference type="Pfam" id="PF15648"/>
    </source>
</evidence>
<dbReference type="Proteomes" id="UP000028547">
    <property type="component" value="Unassembled WGS sequence"/>
</dbReference>
<accession>A0A084SIB0</accession>
<feature type="compositionally biased region" description="Basic and acidic residues" evidence="1">
    <location>
        <begin position="80"/>
        <end position="89"/>
    </location>
</feature>
<proteinExistence type="predicted"/>
<name>A0A084SIB0_9BACT</name>